<evidence type="ECO:0000313" key="3">
    <source>
        <dbReference type="EMBL" id="MFD1309729.1"/>
    </source>
</evidence>
<evidence type="ECO:0008006" key="5">
    <source>
        <dbReference type="Google" id="ProtNLM"/>
    </source>
</evidence>
<feature type="compositionally biased region" description="Polar residues" evidence="1">
    <location>
        <begin position="1283"/>
        <end position="1299"/>
    </location>
</feature>
<keyword evidence="2" id="KW-0812">Transmembrane</keyword>
<feature type="region of interest" description="Disordered" evidence="1">
    <location>
        <begin position="533"/>
        <end position="553"/>
    </location>
</feature>
<keyword evidence="2" id="KW-1133">Transmembrane helix</keyword>
<dbReference type="InterPro" id="IPR038765">
    <property type="entry name" value="Papain-like_cys_pep_sf"/>
</dbReference>
<feature type="transmembrane region" description="Helical" evidence="2">
    <location>
        <begin position="1009"/>
        <end position="1032"/>
    </location>
</feature>
<feature type="transmembrane region" description="Helical" evidence="2">
    <location>
        <begin position="1052"/>
        <end position="1074"/>
    </location>
</feature>
<evidence type="ECO:0000256" key="1">
    <source>
        <dbReference type="SAM" id="MobiDB-lite"/>
    </source>
</evidence>
<feature type="transmembrane region" description="Helical" evidence="2">
    <location>
        <begin position="977"/>
        <end position="997"/>
    </location>
</feature>
<dbReference type="Proteomes" id="UP001597058">
    <property type="component" value="Unassembled WGS sequence"/>
</dbReference>
<dbReference type="Gene3D" id="3.90.1720.10">
    <property type="entry name" value="endopeptidase domain like (from Nostoc punctiforme)"/>
    <property type="match status" value="1"/>
</dbReference>
<dbReference type="RefSeq" id="WP_381329077.1">
    <property type="nucleotide sequence ID" value="NZ_JBHTMM010000041.1"/>
</dbReference>
<gene>
    <name evidence="3" type="ORF">ACFQ5X_28205</name>
</gene>
<dbReference type="SUPFAM" id="SSF54001">
    <property type="entry name" value="Cysteine proteinases"/>
    <property type="match status" value="1"/>
</dbReference>
<evidence type="ECO:0000256" key="2">
    <source>
        <dbReference type="SAM" id="Phobius"/>
    </source>
</evidence>
<feature type="transmembrane region" description="Helical" evidence="2">
    <location>
        <begin position="931"/>
        <end position="957"/>
    </location>
</feature>
<keyword evidence="2" id="KW-0472">Membrane</keyword>
<accession>A0ABW3XL13</accession>
<comment type="caution">
    <text evidence="3">The sequence shown here is derived from an EMBL/GenBank/DDBJ whole genome shotgun (WGS) entry which is preliminary data.</text>
</comment>
<feature type="transmembrane region" description="Helical" evidence="2">
    <location>
        <begin position="877"/>
        <end position="899"/>
    </location>
</feature>
<reference evidence="4" key="1">
    <citation type="journal article" date="2019" name="Int. J. Syst. Evol. Microbiol.">
        <title>The Global Catalogue of Microorganisms (GCM) 10K type strain sequencing project: providing services to taxonomists for standard genome sequencing and annotation.</title>
        <authorList>
            <consortium name="The Broad Institute Genomics Platform"/>
            <consortium name="The Broad Institute Genome Sequencing Center for Infectious Disease"/>
            <person name="Wu L."/>
            <person name="Ma J."/>
        </authorList>
    </citation>
    <scope>NUCLEOTIDE SEQUENCE [LARGE SCALE GENOMIC DNA]</scope>
    <source>
        <strain evidence="4">CGMCC 4.7020</strain>
    </source>
</reference>
<feature type="compositionally biased region" description="Basic and acidic residues" evidence="1">
    <location>
        <begin position="533"/>
        <end position="543"/>
    </location>
</feature>
<sequence>MMAGSFRIAEAFVEVTADESGYDRAMDRLKSKRNQVKLGIDLDDRAATAKVNALLRARTVKLGVDLDDRAASTSLRNLAKDRRIKAVVELDDRTATTGLTRLARDRTVKLTAQLDDSAVSAKLSMLSGQQTVDVLPKIQEAAYNAAKKKLEKLTADRNIIIRPSVDTRVAADELRNLTRRQRVRIGVDVDTRVAADDIANLTRRRTVRVVADADTAAARARLDALARNRTVNLRADVDRSAMSRISSLFSGSLSGIWSVLKGSVTNLVAVAIEALPTLASLGASIAAMAPAALVAVPAVLSLGAAFAAIKIGTSGIGDAFKAAFAPATASAGAATKSTHQLENAQRSLAKAQQGVKDAEVAAAAARVQAARQIQDAQQNLKNTVQDVADATKRAADQVAQAERDLADAQRASRQAQMDLNAARKEAAQDLEDLNARLVDAQLDQRQKVLDLQDAEQNLAAVKAKGAAASQEDLAKAQLQYDRAVQGLSEQQTETARLQQQAAEANQAGVEGSKAVVDAKTKISDANRDVTDKTKALKDAETDQARTAQDNAQKIAKAERDLADARDAARKAAVDGARQIADAHAAVADAARAMADAQTAGAAATNKTADAMAKLSPNARSFVNAVLAQRDAWRGLKLSVQDALFAGLGRTFTTMSTAILPSLKRGLTGTATVLNGMAKNAAGAVTELGKTGTLKKMFSGLNEGLKPLSKVPGQFIKGIAQISVAASPAFKRVTTAAGGFFDRFSKQLDQAAKNGHLEKIIDQALVIAKQFGHLIGDIFGTLGNVMKAASAAGGDALGGLGAVFKELRKITAMPEVQKALTSIFQAVNAIAKLVAGTLGAVIQAVLPLLAKIAPFVTALATQLGPVIGQLLSALGQALAPIIAALLPILADVGTLLIGLVKAVMPLLQPIGNLLAVIIKAVGPIIKLIGENLNIVIGALVQGLAPIITALIPAIGIFGKLFAQIAPLLPQLYTAIAPLLPQLGMLLASVLNLATQALIPLMPLITGLAQLLVGVLAGALGILVPVITTVIGWLTTFYNAVASGVKWVVEQFKWLFDVLVGHSIIPDLVTAIIGWFTQLWTTTKKIFTELKNWVVSTWNALWDGVRSKWNTFYSGFKTAMSTAWSWVRNSVTDAKNAITNTWNNLWNGTRDKVSSIFSTINSKISSFASGMKSAFTNLKNGLGTIWDGVKSKIASPVKFVVGTVYNNGIRKMWNSIAGKISSKITLPSIGLGFNKGGVVPGVGSSDTVPAMLTPGERILSNQQVAALGGHRGIDAMLGKDKPTRTGGNPSSQQERQRQQATPHFAGGGIIGKVTSAVGGAVSSATSWAKDLVIGGLKSAAQKALSALVRPLINQIPGSGIGNLMRGLVNKGVDGMMGWFGNEDKKAVGGPAVQRALSWVKTQNGLPYQWAGNGNPSWDCSGLMSAIESVIRGEKPHRRWATGAFGSSAPSGWVRNLNSPFMVGITNAGVGHTAGTLAGMNVESSGGAGVHMGSSARGYNNSLFTSRWGFAPAAKYDSGGLLQPGATMAVNATRRPERILDPQQTAMFEALVSNGGGASSVTIENITVSGTFDFSSPAERKRVAVALADDVKEALRKLDNSRRR</sequence>
<keyword evidence="4" id="KW-1185">Reference proteome</keyword>
<dbReference type="EMBL" id="JBHTMM010000041">
    <property type="protein sequence ID" value="MFD1309729.1"/>
    <property type="molecule type" value="Genomic_DNA"/>
</dbReference>
<evidence type="ECO:0000313" key="4">
    <source>
        <dbReference type="Proteomes" id="UP001597058"/>
    </source>
</evidence>
<proteinExistence type="predicted"/>
<name>A0ABW3XL13_9ACTN</name>
<feature type="region of interest" description="Disordered" evidence="1">
    <location>
        <begin position="1273"/>
        <end position="1304"/>
    </location>
</feature>
<dbReference type="Gene3D" id="1.20.120.20">
    <property type="entry name" value="Apolipoprotein"/>
    <property type="match status" value="1"/>
</dbReference>
<protein>
    <recommendedName>
        <fullName evidence="5">Phage-related protein</fullName>
    </recommendedName>
</protein>
<organism evidence="3 4">
    <name type="scientific">Streptomyces kaempferi</name>
    <dbReference type="NCBI Taxonomy" id="333725"/>
    <lineage>
        <taxon>Bacteria</taxon>
        <taxon>Bacillati</taxon>
        <taxon>Actinomycetota</taxon>
        <taxon>Actinomycetes</taxon>
        <taxon>Kitasatosporales</taxon>
        <taxon>Streptomycetaceae</taxon>
        <taxon>Streptomyces</taxon>
    </lineage>
</organism>